<evidence type="ECO:0000256" key="1">
    <source>
        <dbReference type="ARBA" id="ARBA00001933"/>
    </source>
</evidence>
<dbReference type="SUPFAM" id="SSF53686">
    <property type="entry name" value="Tryptophan synthase beta subunit-like PLP-dependent enzymes"/>
    <property type="match status" value="1"/>
</dbReference>
<reference evidence="5 6" key="1">
    <citation type="submission" date="2012-02" db="EMBL/GenBank/DDBJ databases">
        <title>Whole genome shotgun sequence of Mobilicoccus pelagius NBRC 104925.</title>
        <authorList>
            <person name="Yoshida Y."/>
            <person name="Hosoyama A."/>
            <person name="Tsuchikane K."/>
            <person name="Katsumata H."/>
            <person name="Yamazaki S."/>
            <person name="Fujita N."/>
        </authorList>
    </citation>
    <scope>NUCLEOTIDE SEQUENCE [LARGE SCALE GENOMIC DNA]</scope>
    <source>
        <strain evidence="5 6">NBRC 104925</strain>
    </source>
</reference>
<comment type="cofactor">
    <cofactor evidence="1">
        <name>pyridoxal 5'-phosphate</name>
        <dbReference type="ChEBI" id="CHEBI:597326"/>
    </cofactor>
</comment>
<dbReference type="STRING" id="1089455.MOPEL_096_00780"/>
<feature type="region of interest" description="Disordered" evidence="3">
    <location>
        <begin position="470"/>
        <end position="492"/>
    </location>
</feature>
<evidence type="ECO:0000313" key="6">
    <source>
        <dbReference type="Proteomes" id="UP000004367"/>
    </source>
</evidence>
<dbReference type="EMBL" id="BAFE01000073">
    <property type="protein sequence ID" value="GAB49071.1"/>
    <property type="molecule type" value="Genomic_DNA"/>
</dbReference>
<dbReference type="InterPro" id="IPR001926">
    <property type="entry name" value="TrpB-like_PALP"/>
</dbReference>
<evidence type="ECO:0000259" key="4">
    <source>
        <dbReference type="Pfam" id="PF00291"/>
    </source>
</evidence>
<proteinExistence type="predicted"/>
<dbReference type="InterPro" id="IPR036052">
    <property type="entry name" value="TrpB-like_PALP_sf"/>
</dbReference>
<keyword evidence="2" id="KW-0663">Pyridoxal phosphate</keyword>
<feature type="compositionally biased region" description="Low complexity" evidence="3">
    <location>
        <begin position="477"/>
        <end position="492"/>
    </location>
</feature>
<accession>H5UTL3</accession>
<dbReference type="CDD" id="cd00640">
    <property type="entry name" value="Trp-synth-beta_II"/>
    <property type="match status" value="1"/>
</dbReference>
<comment type="caution">
    <text evidence="5">The sequence shown here is derived from an EMBL/GenBank/DDBJ whole genome shotgun (WGS) entry which is preliminary data.</text>
</comment>
<dbReference type="NCBIfam" id="NF040741">
    <property type="entry name" value="ornith_OrtB"/>
    <property type="match status" value="1"/>
</dbReference>
<keyword evidence="6" id="KW-1185">Reference proteome</keyword>
<dbReference type="PANTHER" id="PTHR10314">
    <property type="entry name" value="CYSTATHIONINE BETA-SYNTHASE"/>
    <property type="match status" value="1"/>
</dbReference>
<evidence type="ECO:0000313" key="5">
    <source>
        <dbReference type="EMBL" id="GAB49071.1"/>
    </source>
</evidence>
<dbReference type="Pfam" id="PF00291">
    <property type="entry name" value="PALP"/>
    <property type="match status" value="1"/>
</dbReference>
<dbReference type="RefSeq" id="WP_009482969.1">
    <property type="nucleotide sequence ID" value="NZ_BAFE01000073.1"/>
</dbReference>
<dbReference type="InterPro" id="IPR053471">
    <property type="entry name" value="AKP_thiolase_beta"/>
</dbReference>
<dbReference type="GO" id="GO:1901605">
    <property type="term" value="P:alpha-amino acid metabolic process"/>
    <property type="evidence" value="ECO:0007669"/>
    <property type="project" value="UniProtKB-ARBA"/>
</dbReference>
<dbReference type="InterPro" id="IPR050214">
    <property type="entry name" value="Cys_Synth/Cystath_Beta-Synth"/>
</dbReference>
<evidence type="ECO:0000256" key="3">
    <source>
        <dbReference type="SAM" id="MobiDB-lite"/>
    </source>
</evidence>
<sequence length="492" mass="53259">MSRDMSYDAVMARKNEIMKGSLGIDYDEFEQTPIAFDYERMMDVGGFELDDIARIQAETKVGNTPLYELRNLTEAVREFAGPGKGARILLKDEAANASGSFKARRASVSCYEAQRRGYEGVATATSGNYGAGVASQAAMRRLKCIVLQEVFDSRGVGQPEIVEKSRACEAYGAEVQKLSVGPELFYQMLVTLETTGFFNASLYTPFGIRGVETLGAEIADQALATYGKHPEAVVVTNAGGGNLTGTARGLRARGADSRVIACSVDLSGLHMASDVDFNRKSFTTGHTGFGVPFAVMPDRSDVPRNAARCLRYMDDYHLVTQGEVFYITELLTKLEGIERGPAGNTSVTAAVALAAQMGRDEIVVVQETEYTGAGKHHNRQLSFARENGIEVRVGDPRENVPGEVIVLPERLEQVTGRPQDMDALRRSYVKNALKRLPAERWGDVDVAFVAADAHTDEAWVRETVADLTATTIPGGDARPATPGTTSTTGSIR</sequence>
<dbReference type="OrthoDB" id="9778118at2"/>
<dbReference type="eggNOG" id="COG0031">
    <property type="taxonomic scope" value="Bacteria"/>
</dbReference>
<evidence type="ECO:0000256" key="2">
    <source>
        <dbReference type="ARBA" id="ARBA00022898"/>
    </source>
</evidence>
<organism evidence="5 6">
    <name type="scientific">Mobilicoccus pelagius NBRC 104925</name>
    <dbReference type="NCBI Taxonomy" id="1089455"/>
    <lineage>
        <taxon>Bacteria</taxon>
        <taxon>Bacillati</taxon>
        <taxon>Actinomycetota</taxon>
        <taxon>Actinomycetes</taxon>
        <taxon>Micrococcales</taxon>
        <taxon>Dermatophilaceae</taxon>
        <taxon>Mobilicoccus</taxon>
    </lineage>
</organism>
<dbReference type="Gene3D" id="3.40.50.1100">
    <property type="match status" value="2"/>
</dbReference>
<dbReference type="AlphaFoldDB" id="H5UTL3"/>
<protein>
    <submittedName>
        <fullName evidence="5">Threonine synthase</fullName>
    </submittedName>
</protein>
<gene>
    <name evidence="5" type="primary">thrC</name>
    <name evidence="5" type="ORF">MOPEL_096_00780</name>
</gene>
<dbReference type="Proteomes" id="UP000004367">
    <property type="component" value="Unassembled WGS sequence"/>
</dbReference>
<name>H5UTL3_9MICO</name>
<feature type="domain" description="Tryptophan synthase beta chain-like PALP" evidence="4">
    <location>
        <begin position="59"/>
        <end position="365"/>
    </location>
</feature>